<comment type="caution">
    <text evidence="3">The sequence shown here is derived from an EMBL/GenBank/DDBJ whole genome shotgun (WGS) entry which is preliminary data.</text>
</comment>
<accession>A0ABR0JGE3</accession>
<feature type="compositionally biased region" description="Gly residues" evidence="1">
    <location>
        <begin position="10"/>
        <end position="20"/>
    </location>
</feature>
<sequence length="268" mass="27923">MEAAKAFMSGGSGGNSGGDDGLPKNANGEMPSREEMLKTIENLQKAQKAQSSANDLKSKAMNMLNSSKRESMLKEAFDKEMEAHGHSKMAKRLQSGGWQGFGFGGGIGAATGLGLGAGLGTVLGAIAMVPTTGLGMLVGTGVGAIRGPFIKLGGKEEPFEDADPEKVVDALEQEQRNYKSQSEQSASESGGADSKQGGEQKPRRKPKKLEIRSQKGAQSEQSSDSTNKNTPDVQTGVSEKSKPKKKPPKLEIRSGKGKPGSNGTTAKA</sequence>
<gene>
    <name evidence="3" type="ORF">LTR69_004297</name>
</gene>
<dbReference type="EMBL" id="JAVRRF010000007">
    <property type="protein sequence ID" value="KAK5063591.1"/>
    <property type="molecule type" value="Genomic_DNA"/>
</dbReference>
<name>A0ABR0JGE3_9EURO</name>
<proteinExistence type="predicted"/>
<evidence type="ECO:0000313" key="4">
    <source>
        <dbReference type="Proteomes" id="UP001345691"/>
    </source>
</evidence>
<evidence type="ECO:0000256" key="1">
    <source>
        <dbReference type="SAM" id="MobiDB-lite"/>
    </source>
</evidence>
<evidence type="ECO:0000313" key="3">
    <source>
        <dbReference type="EMBL" id="KAK5063591.1"/>
    </source>
</evidence>
<protein>
    <submittedName>
        <fullName evidence="3">Uncharacterized protein</fullName>
    </submittedName>
</protein>
<keyword evidence="2" id="KW-0812">Transmembrane</keyword>
<feature type="transmembrane region" description="Helical" evidence="2">
    <location>
        <begin position="125"/>
        <end position="145"/>
    </location>
</feature>
<feature type="transmembrane region" description="Helical" evidence="2">
    <location>
        <begin position="98"/>
        <end position="119"/>
    </location>
</feature>
<feature type="compositionally biased region" description="Polar residues" evidence="1">
    <location>
        <begin position="215"/>
        <end position="238"/>
    </location>
</feature>
<keyword evidence="4" id="KW-1185">Reference proteome</keyword>
<evidence type="ECO:0000256" key="2">
    <source>
        <dbReference type="SAM" id="Phobius"/>
    </source>
</evidence>
<feature type="compositionally biased region" description="Low complexity" evidence="1">
    <location>
        <begin position="180"/>
        <end position="192"/>
    </location>
</feature>
<feature type="region of interest" description="Disordered" evidence="1">
    <location>
        <begin position="170"/>
        <end position="268"/>
    </location>
</feature>
<dbReference type="Proteomes" id="UP001345691">
    <property type="component" value="Unassembled WGS sequence"/>
</dbReference>
<reference evidence="3 4" key="1">
    <citation type="submission" date="2023-08" db="EMBL/GenBank/DDBJ databases">
        <title>Black Yeasts Isolated from many extreme environments.</title>
        <authorList>
            <person name="Coleine C."/>
            <person name="Stajich J.E."/>
            <person name="Selbmann L."/>
        </authorList>
    </citation>
    <scope>NUCLEOTIDE SEQUENCE [LARGE SCALE GENOMIC DNA]</scope>
    <source>
        <strain evidence="3 4">CCFEE 6328</strain>
    </source>
</reference>
<keyword evidence="2" id="KW-1133">Transmembrane helix</keyword>
<feature type="region of interest" description="Disordered" evidence="1">
    <location>
        <begin position="1"/>
        <end position="37"/>
    </location>
</feature>
<organism evidence="3 4">
    <name type="scientific">Exophiala sideris</name>
    <dbReference type="NCBI Taxonomy" id="1016849"/>
    <lineage>
        <taxon>Eukaryota</taxon>
        <taxon>Fungi</taxon>
        <taxon>Dikarya</taxon>
        <taxon>Ascomycota</taxon>
        <taxon>Pezizomycotina</taxon>
        <taxon>Eurotiomycetes</taxon>
        <taxon>Chaetothyriomycetidae</taxon>
        <taxon>Chaetothyriales</taxon>
        <taxon>Herpotrichiellaceae</taxon>
        <taxon>Exophiala</taxon>
    </lineage>
</organism>
<keyword evidence="2" id="KW-0472">Membrane</keyword>